<keyword evidence="4" id="KW-0479">Metal-binding</keyword>
<evidence type="ECO:0000256" key="5">
    <source>
        <dbReference type="ARBA" id="ARBA00023004"/>
    </source>
</evidence>
<evidence type="ECO:0000259" key="7">
    <source>
        <dbReference type="PROSITE" id="PS01033"/>
    </source>
</evidence>
<feature type="domain" description="Globin" evidence="7">
    <location>
        <begin position="47"/>
        <end position="204"/>
    </location>
</feature>
<dbReference type="Gene3D" id="1.10.490.10">
    <property type="entry name" value="Globins"/>
    <property type="match status" value="1"/>
</dbReference>
<dbReference type="Pfam" id="PF00042">
    <property type="entry name" value="Globin"/>
    <property type="match status" value="1"/>
</dbReference>
<evidence type="ECO:0000256" key="1">
    <source>
        <dbReference type="ARBA" id="ARBA00022448"/>
    </source>
</evidence>
<keyword evidence="2 6" id="KW-0349">Heme</keyword>
<proteinExistence type="inferred from homology"/>
<dbReference type="InterPro" id="IPR012292">
    <property type="entry name" value="Globin/Proto"/>
</dbReference>
<dbReference type="InterPro" id="IPR044399">
    <property type="entry name" value="Mb-like_M"/>
</dbReference>
<reference evidence="8" key="1">
    <citation type="submission" date="2020-11" db="EMBL/GenBank/DDBJ databases">
        <authorList>
            <person name="Tran Van P."/>
        </authorList>
    </citation>
    <scope>NUCLEOTIDE SEQUENCE</scope>
</reference>
<dbReference type="PANTHER" id="PTHR47217:SF1">
    <property type="entry name" value="GLOBIN-LIKE PROTEIN"/>
    <property type="match status" value="1"/>
</dbReference>
<keyword evidence="1 6" id="KW-0813">Transport</keyword>
<evidence type="ECO:0000256" key="3">
    <source>
        <dbReference type="ARBA" id="ARBA00022621"/>
    </source>
</evidence>
<evidence type="ECO:0000256" key="2">
    <source>
        <dbReference type="ARBA" id="ARBA00022617"/>
    </source>
</evidence>
<keyword evidence="5" id="KW-0408">Iron</keyword>
<dbReference type="GO" id="GO:0046872">
    <property type="term" value="F:metal ion binding"/>
    <property type="evidence" value="ECO:0007669"/>
    <property type="project" value="UniProtKB-KW"/>
</dbReference>
<accession>A0A7R9JJV8</accession>
<dbReference type="EMBL" id="OE201863">
    <property type="protein sequence ID" value="CAD7580576.1"/>
    <property type="molecule type" value="Genomic_DNA"/>
</dbReference>
<dbReference type="PROSITE" id="PS01033">
    <property type="entry name" value="GLOBIN"/>
    <property type="match status" value="1"/>
</dbReference>
<dbReference type="CDD" id="cd01040">
    <property type="entry name" value="Mb-like"/>
    <property type="match status" value="1"/>
</dbReference>
<organism evidence="8">
    <name type="scientific">Timema californicum</name>
    <name type="common">California timema</name>
    <name type="synonym">Walking stick</name>
    <dbReference type="NCBI Taxonomy" id="61474"/>
    <lineage>
        <taxon>Eukaryota</taxon>
        <taxon>Metazoa</taxon>
        <taxon>Ecdysozoa</taxon>
        <taxon>Arthropoda</taxon>
        <taxon>Hexapoda</taxon>
        <taxon>Insecta</taxon>
        <taxon>Pterygota</taxon>
        <taxon>Neoptera</taxon>
        <taxon>Polyneoptera</taxon>
        <taxon>Phasmatodea</taxon>
        <taxon>Timematodea</taxon>
        <taxon>Timematoidea</taxon>
        <taxon>Timematidae</taxon>
        <taxon>Timema</taxon>
    </lineage>
</organism>
<dbReference type="SUPFAM" id="SSF46458">
    <property type="entry name" value="Globin-like"/>
    <property type="match status" value="1"/>
</dbReference>
<evidence type="ECO:0000256" key="6">
    <source>
        <dbReference type="RuleBase" id="RU000356"/>
    </source>
</evidence>
<dbReference type="PANTHER" id="PTHR47217">
    <property type="entry name" value="GLOBIN-LIKE PROTEIN"/>
    <property type="match status" value="1"/>
</dbReference>
<keyword evidence="3 6" id="KW-0561">Oxygen transport</keyword>
<name>A0A7R9JJV8_TIMCA</name>
<dbReference type="InterPro" id="IPR000971">
    <property type="entry name" value="Globin"/>
</dbReference>
<gene>
    <name evidence="8" type="ORF">TCMB3V08_LOCUS13109</name>
</gene>
<protein>
    <submittedName>
        <fullName evidence="8">(California timema) hypothetical protein</fullName>
    </submittedName>
</protein>
<comment type="similarity">
    <text evidence="6">Belongs to the globin family.</text>
</comment>
<evidence type="ECO:0000313" key="8">
    <source>
        <dbReference type="EMBL" id="CAD7580576.1"/>
    </source>
</evidence>
<dbReference type="GO" id="GO:0005344">
    <property type="term" value="F:oxygen carrier activity"/>
    <property type="evidence" value="ECO:0007669"/>
    <property type="project" value="UniProtKB-KW"/>
</dbReference>
<dbReference type="InterPro" id="IPR009050">
    <property type="entry name" value="Globin-like_sf"/>
</dbReference>
<dbReference type="GO" id="GO:0019825">
    <property type="term" value="F:oxygen binding"/>
    <property type="evidence" value="ECO:0007669"/>
    <property type="project" value="InterPro"/>
</dbReference>
<evidence type="ECO:0000256" key="4">
    <source>
        <dbReference type="ARBA" id="ARBA00022723"/>
    </source>
</evidence>
<dbReference type="AlphaFoldDB" id="A0A7R9JJV8"/>
<sequence>MRKLVQPLQPKVSQSSAKEVFLRLDLTVSSQDSSIISFVGKKFGSLESSTVEKGSPIQNSLPKFSVKYAPKSLIQPRQFLVSLTTESLFKAYPHYQKKFPSLAKIPLSELTISKKMIAHANTVMYSLTSVIDNLSDPECLQEMLQKIGENHGRRKTGQQPFLDLKGVFIQLLQDKLGKQMTPQAVVAWGKTVDVMYAGIFKGMDIASEDD</sequence>
<dbReference type="GO" id="GO:0020037">
    <property type="term" value="F:heme binding"/>
    <property type="evidence" value="ECO:0007669"/>
    <property type="project" value="InterPro"/>
</dbReference>